<evidence type="ECO:0000256" key="7">
    <source>
        <dbReference type="ARBA" id="ARBA00023274"/>
    </source>
</evidence>
<dbReference type="GO" id="GO:0019843">
    <property type="term" value="F:rRNA binding"/>
    <property type="evidence" value="ECO:0007669"/>
    <property type="project" value="UniProtKB-KW"/>
</dbReference>
<sequence length="584" mass="63766">MPAGSMSRRHPHCGLALLLAAAAATLSVSCFTVFTGAQAGEGRVNQRRLNLPSPSEPGLVAARAYSTAPLAEPPEDLMSIKQRHLTPSAEHLEYAVVEYSGRQHMIVEGGMYETYFIRAVPGSKVRLNRVLLLKEKNSGGEFEISVGQPLVDGAYAEITILEHLKGEDQIVFKHKKKKHYMKRWIVNQKLTRFRVDKIVKGSPDDAVEGSYTGGPLEAGYTGGPLELIAMLKEPYPPIPFGPELVGQAAFKHLQHQRFDRISHLSHEAPPWKAEVPCKPDTPFVDAADDGIFLHLLRCLGTESVVQLASASAFLSRRLSDSPSPSLLQRYAEELLRDCSGCADFPCAVVEAQALTGHGALDMLRALAAAGAGRQSCEVLGLAFVLTTGRERRGAPDLAGVFLDAVFRWELLRLRCPDGQCKARQAVDMLLTALLDINLETGCKLAGIISEAVQQAEIDLDALVEMHTNALLWRYEAVARRRSAAEFIRARATASRHCSRENLPSGSSSNRDLDRLEASMSSLDETIRGYDKEGYTLVCPQLVGFKCMRRTELPSGHWWVRLDGPLMGRPALAPACGALALALCA</sequence>
<keyword evidence="10" id="KW-1185">Reference proteome</keyword>
<dbReference type="InterPro" id="IPR028909">
    <property type="entry name" value="bL21-like"/>
</dbReference>
<evidence type="ECO:0000256" key="6">
    <source>
        <dbReference type="ARBA" id="ARBA00022980"/>
    </source>
</evidence>
<protein>
    <submittedName>
        <fullName evidence="9">50S ribosomal protein L21</fullName>
    </submittedName>
</protein>
<evidence type="ECO:0000256" key="1">
    <source>
        <dbReference type="ARBA" id="ARBA00004474"/>
    </source>
</evidence>
<feature type="chain" id="PRO_5013158600" evidence="8">
    <location>
        <begin position="28"/>
        <end position="584"/>
    </location>
</feature>
<evidence type="ECO:0000256" key="3">
    <source>
        <dbReference type="ARBA" id="ARBA00022640"/>
    </source>
</evidence>
<accession>A0A1Q9DHI7</accession>
<comment type="caution">
    <text evidence="9">The sequence shown here is derived from an EMBL/GenBank/DDBJ whole genome shotgun (WGS) entry which is preliminary data.</text>
</comment>
<feature type="signal peptide" evidence="8">
    <location>
        <begin position="1"/>
        <end position="27"/>
    </location>
</feature>
<evidence type="ECO:0000256" key="5">
    <source>
        <dbReference type="ARBA" id="ARBA00022884"/>
    </source>
</evidence>
<gene>
    <name evidence="9" type="primary">rplU</name>
    <name evidence="9" type="ORF">AK812_SmicGene23318</name>
</gene>
<comment type="subcellular location">
    <subcellularLocation>
        <location evidence="1">Plastid</location>
    </subcellularLocation>
</comment>
<keyword evidence="3" id="KW-0934">Plastid</keyword>
<organism evidence="9 10">
    <name type="scientific">Symbiodinium microadriaticum</name>
    <name type="common">Dinoflagellate</name>
    <name type="synonym">Zooxanthella microadriatica</name>
    <dbReference type="NCBI Taxonomy" id="2951"/>
    <lineage>
        <taxon>Eukaryota</taxon>
        <taxon>Sar</taxon>
        <taxon>Alveolata</taxon>
        <taxon>Dinophyceae</taxon>
        <taxon>Suessiales</taxon>
        <taxon>Symbiodiniaceae</taxon>
        <taxon>Symbiodinium</taxon>
    </lineage>
</organism>
<dbReference type="Pfam" id="PF00829">
    <property type="entry name" value="Ribosomal_L21p"/>
    <property type="match status" value="1"/>
</dbReference>
<evidence type="ECO:0000313" key="9">
    <source>
        <dbReference type="EMBL" id="OLP94619.1"/>
    </source>
</evidence>
<proteinExistence type="inferred from homology"/>
<dbReference type="Proteomes" id="UP000186817">
    <property type="component" value="Unassembled WGS sequence"/>
</dbReference>
<keyword evidence="5" id="KW-0694">RNA-binding</keyword>
<keyword evidence="8" id="KW-0732">Signal</keyword>
<dbReference type="GO" id="GO:0005762">
    <property type="term" value="C:mitochondrial large ribosomal subunit"/>
    <property type="evidence" value="ECO:0007669"/>
    <property type="project" value="TreeGrafter"/>
</dbReference>
<dbReference type="NCBIfam" id="TIGR00061">
    <property type="entry name" value="L21"/>
    <property type="match status" value="1"/>
</dbReference>
<dbReference type="AlphaFoldDB" id="A0A1Q9DHI7"/>
<dbReference type="GO" id="GO:0006412">
    <property type="term" value="P:translation"/>
    <property type="evidence" value="ECO:0007669"/>
    <property type="project" value="InterPro"/>
</dbReference>
<reference evidence="9 10" key="1">
    <citation type="submission" date="2016-02" db="EMBL/GenBank/DDBJ databases">
        <title>Genome analysis of coral dinoflagellate symbionts highlights evolutionary adaptations to a symbiotic lifestyle.</title>
        <authorList>
            <person name="Aranda M."/>
            <person name="Li Y."/>
            <person name="Liew Y.J."/>
            <person name="Baumgarten S."/>
            <person name="Simakov O."/>
            <person name="Wilson M."/>
            <person name="Piel J."/>
            <person name="Ashoor H."/>
            <person name="Bougouffa S."/>
            <person name="Bajic V.B."/>
            <person name="Ryu T."/>
            <person name="Ravasi T."/>
            <person name="Bayer T."/>
            <person name="Micklem G."/>
            <person name="Kim H."/>
            <person name="Bhak J."/>
            <person name="Lajeunesse T.C."/>
            <person name="Voolstra C.R."/>
        </authorList>
    </citation>
    <scope>NUCLEOTIDE SEQUENCE [LARGE SCALE GENOMIC DNA]</scope>
    <source>
        <strain evidence="9 10">CCMP2467</strain>
    </source>
</reference>
<dbReference type="OrthoDB" id="441894at2759"/>
<dbReference type="EMBL" id="LSRX01000535">
    <property type="protein sequence ID" value="OLP94619.1"/>
    <property type="molecule type" value="Genomic_DNA"/>
</dbReference>
<dbReference type="InterPro" id="IPR036164">
    <property type="entry name" value="bL21-like_sf"/>
</dbReference>
<comment type="similarity">
    <text evidence="2">Belongs to the bacterial ribosomal protein bL21 family.</text>
</comment>
<name>A0A1Q9DHI7_SYMMI</name>
<dbReference type="PANTHER" id="PTHR21349:SF7">
    <property type="entry name" value="LARGE RIBOSOMAL SUBUNIT PROTEIN BL21C"/>
    <property type="match status" value="1"/>
</dbReference>
<keyword evidence="7" id="KW-0687">Ribonucleoprotein</keyword>
<dbReference type="HAMAP" id="MF_01363">
    <property type="entry name" value="Ribosomal_bL21"/>
    <property type="match status" value="1"/>
</dbReference>
<evidence type="ECO:0000256" key="4">
    <source>
        <dbReference type="ARBA" id="ARBA00022730"/>
    </source>
</evidence>
<keyword evidence="6 9" id="KW-0689">Ribosomal protein</keyword>
<evidence type="ECO:0000256" key="2">
    <source>
        <dbReference type="ARBA" id="ARBA00008563"/>
    </source>
</evidence>
<dbReference type="PANTHER" id="PTHR21349">
    <property type="entry name" value="50S RIBOSOMAL PROTEIN L21"/>
    <property type="match status" value="1"/>
</dbReference>
<evidence type="ECO:0000256" key="8">
    <source>
        <dbReference type="SAM" id="SignalP"/>
    </source>
</evidence>
<evidence type="ECO:0000313" key="10">
    <source>
        <dbReference type="Proteomes" id="UP000186817"/>
    </source>
</evidence>
<dbReference type="GO" id="GO:0003735">
    <property type="term" value="F:structural constituent of ribosome"/>
    <property type="evidence" value="ECO:0007669"/>
    <property type="project" value="InterPro"/>
</dbReference>
<dbReference type="InterPro" id="IPR001787">
    <property type="entry name" value="Ribosomal_bL21"/>
</dbReference>
<dbReference type="SUPFAM" id="SSF141091">
    <property type="entry name" value="L21p-like"/>
    <property type="match status" value="1"/>
</dbReference>
<keyword evidence="4" id="KW-0699">rRNA-binding</keyword>
<dbReference type="GO" id="GO:0009536">
    <property type="term" value="C:plastid"/>
    <property type="evidence" value="ECO:0007669"/>
    <property type="project" value="UniProtKB-SubCell"/>
</dbReference>